<proteinExistence type="predicted"/>
<dbReference type="GO" id="GO:0008270">
    <property type="term" value="F:zinc ion binding"/>
    <property type="evidence" value="ECO:0007669"/>
    <property type="project" value="UniProtKB-KW"/>
</dbReference>
<dbReference type="RefSeq" id="XP_033443811.1">
    <property type="nucleotide sequence ID" value="XM_033598266.1"/>
</dbReference>
<keyword evidence="1" id="KW-0862">Zinc</keyword>
<dbReference type="InterPro" id="IPR039903">
    <property type="entry name" value="Zswim2"/>
</dbReference>
<organism evidence="3 4">
    <name type="scientific">Didymella exigua CBS 183.55</name>
    <dbReference type="NCBI Taxonomy" id="1150837"/>
    <lineage>
        <taxon>Eukaryota</taxon>
        <taxon>Fungi</taxon>
        <taxon>Dikarya</taxon>
        <taxon>Ascomycota</taxon>
        <taxon>Pezizomycotina</taxon>
        <taxon>Dothideomycetes</taxon>
        <taxon>Pleosporomycetidae</taxon>
        <taxon>Pleosporales</taxon>
        <taxon>Pleosporineae</taxon>
        <taxon>Didymellaceae</taxon>
        <taxon>Didymella</taxon>
    </lineage>
</organism>
<evidence type="ECO:0000313" key="3">
    <source>
        <dbReference type="EMBL" id="KAF1923558.1"/>
    </source>
</evidence>
<dbReference type="PANTHER" id="PTHR21540:SF0">
    <property type="entry name" value="PHD FAMILY PROTEIN"/>
    <property type="match status" value="1"/>
</dbReference>
<dbReference type="PROSITE" id="PS50089">
    <property type="entry name" value="ZF_RING_2"/>
    <property type="match status" value="1"/>
</dbReference>
<dbReference type="EMBL" id="ML979003">
    <property type="protein sequence ID" value="KAF1923558.1"/>
    <property type="molecule type" value="Genomic_DNA"/>
</dbReference>
<dbReference type="GO" id="GO:0061630">
    <property type="term" value="F:ubiquitin protein ligase activity"/>
    <property type="evidence" value="ECO:0007669"/>
    <property type="project" value="InterPro"/>
</dbReference>
<gene>
    <name evidence="3" type="ORF">M421DRAFT_9508</name>
</gene>
<evidence type="ECO:0000259" key="2">
    <source>
        <dbReference type="PROSITE" id="PS50089"/>
    </source>
</evidence>
<evidence type="ECO:0000256" key="1">
    <source>
        <dbReference type="PROSITE-ProRule" id="PRU00175"/>
    </source>
</evidence>
<dbReference type="InterPro" id="IPR013083">
    <property type="entry name" value="Znf_RING/FYVE/PHD"/>
</dbReference>
<dbReference type="Pfam" id="PF13639">
    <property type="entry name" value="zf-RING_2"/>
    <property type="match status" value="1"/>
</dbReference>
<keyword evidence="1" id="KW-0863">Zinc-finger</keyword>
<protein>
    <recommendedName>
        <fullName evidence="2">RING-type domain-containing protein</fullName>
    </recommendedName>
</protein>
<dbReference type="OrthoDB" id="8062037at2759"/>
<keyword evidence="4" id="KW-1185">Reference proteome</keyword>
<sequence>MLDPTVRPGIRKKASLRMGRKTVRLNIGQAEELFTLHEELICESPFFRTILQPQRKVVEGDCPVCHEALDATRMELTYCSTSCGGNFHRACIDDWIACAAQGKLATACPLCRQPWADDDSNSDTHRLPTLDADAFDVFLTWLYAGSLPPDLQSRALINAHVLGEHVSAPEFCTSVVSALIGKCVKDGAVPHTSHVWTAYTGTSRGSMLRKAMVVLYLNLSADKFLDVLDDECRLLPDFKWDLLRALAAKRDDAVVGWDEDALKAEVLS</sequence>
<dbReference type="SUPFAM" id="SSF57850">
    <property type="entry name" value="RING/U-box"/>
    <property type="match status" value="1"/>
</dbReference>
<keyword evidence="1" id="KW-0479">Metal-binding</keyword>
<dbReference type="AlphaFoldDB" id="A0A6A5R8R1"/>
<dbReference type="GeneID" id="54355933"/>
<dbReference type="InterPro" id="IPR001841">
    <property type="entry name" value="Znf_RING"/>
</dbReference>
<accession>A0A6A5R8R1</accession>
<dbReference type="Proteomes" id="UP000800082">
    <property type="component" value="Unassembled WGS sequence"/>
</dbReference>
<dbReference type="Gene3D" id="3.30.40.10">
    <property type="entry name" value="Zinc/RING finger domain, C3HC4 (zinc finger)"/>
    <property type="match status" value="1"/>
</dbReference>
<dbReference type="PANTHER" id="PTHR21540">
    <property type="entry name" value="RING FINGER AND SWIM DOMAIN-CONTAINING PROTEIN 2"/>
    <property type="match status" value="1"/>
</dbReference>
<reference evidence="3" key="1">
    <citation type="journal article" date="2020" name="Stud. Mycol.">
        <title>101 Dothideomycetes genomes: a test case for predicting lifestyles and emergence of pathogens.</title>
        <authorList>
            <person name="Haridas S."/>
            <person name="Albert R."/>
            <person name="Binder M."/>
            <person name="Bloem J."/>
            <person name="Labutti K."/>
            <person name="Salamov A."/>
            <person name="Andreopoulos B."/>
            <person name="Baker S."/>
            <person name="Barry K."/>
            <person name="Bills G."/>
            <person name="Bluhm B."/>
            <person name="Cannon C."/>
            <person name="Castanera R."/>
            <person name="Culley D."/>
            <person name="Daum C."/>
            <person name="Ezra D."/>
            <person name="Gonzalez J."/>
            <person name="Henrissat B."/>
            <person name="Kuo A."/>
            <person name="Liang C."/>
            <person name="Lipzen A."/>
            <person name="Lutzoni F."/>
            <person name="Magnuson J."/>
            <person name="Mondo S."/>
            <person name="Nolan M."/>
            <person name="Ohm R."/>
            <person name="Pangilinan J."/>
            <person name="Park H.-J."/>
            <person name="Ramirez L."/>
            <person name="Alfaro M."/>
            <person name="Sun H."/>
            <person name="Tritt A."/>
            <person name="Yoshinaga Y."/>
            <person name="Zwiers L.-H."/>
            <person name="Turgeon B."/>
            <person name="Goodwin S."/>
            <person name="Spatafora J."/>
            <person name="Crous P."/>
            <person name="Grigoriev I."/>
        </authorList>
    </citation>
    <scope>NUCLEOTIDE SEQUENCE</scope>
    <source>
        <strain evidence="3">CBS 183.55</strain>
    </source>
</reference>
<feature type="domain" description="RING-type" evidence="2">
    <location>
        <begin position="62"/>
        <end position="112"/>
    </location>
</feature>
<evidence type="ECO:0000313" key="4">
    <source>
        <dbReference type="Proteomes" id="UP000800082"/>
    </source>
</evidence>
<name>A0A6A5R8R1_9PLEO</name>